<feature type="domain" description="Ground-like" evidence="2">
    <location>
        <begin position="267"/>
        <end position="335"/>
    </location>
</feature>
<dbReference type="EMBL" id="CAJFDH010000006">
    <property type="protein sequence ID" value="CAD5229484.1"/>
    <property type="molecule type" value="Genomic_DNA"/>
</dbReference>
<dbReference type="AlphaFoldDB" id="A0A811LRK2"/>
<sequence length="336" mass="38017">MKRKTVNLILMTMSVNVMSITANRIMIKLVILCLCVWIVNGKIEEDDDDDNGRNGFLAFHTFKPLWDTPAVDTTTKKEKTEDKKVKSKDKNDKKSETEDDDSESNSDKDQFVSNSDFLSEFNQPNFNTFNQNPFPQSALTAFSLCPPYPPCMLPPRPCGCQSQPPPPPRCPPRMCPPPPLCPPPPPPVFCPPPTPCLPRQCPPQPPLPPPPPPMPALPCPCMPQTYTPPNDCCANCHRPCKMRRSTFLLAMKGSRTLTPELEQRTAMCNNFKLRDIIRENISPDIDESKRLIQFQAEQKFGMSVNVICGRGEFSFTIHTNDYCQYSFYDISCYAYK</sequence>
<keyword evidence="4" id="KW-1185">Reference proteome</keyword>
<dbReference type="EMBL" id="CAJFCW020000006">
    <property type="protein sequence ID" value="CAG9126761.1"/>
    <property type="molecule type" value="Genomic_DNA"/>
</dbReference>
<comment type="caution">
    <text evidence="3">The sequence shown here is derived from an EMBL/GenBank/DDBJ whole genome shotgun (WGS) entry which is preliminary data.</text>
</comment>
<dbReference type="Proteomes" id="UP000783686">
    <property type="component" value="Unassembled WGS sequence"/>
</dbReference>
<name>A0A811LRK2_9BILA</name>
<dbReference type="Pfam" id="PF04155">
    <property type="entry name" value="Ground-like"/>
    <property type="match status" value="1"/>
</dbReference>
<evidence type="ECO:0000313" key="3">
    <source>
        <dbReference type="EMBL" id="CAD5229484.1"/>
    </source>
</evidence>
<dbReference type="OrthoDB" id="5858182at2759"/>
<feature type="compositionally biased region" description="Basic and acidic residues" evidence="1">
    <location>
        <begin position="74"/>
        <end position="96"/>
    </location>
</feature>
<accession>A0A811LRK2</accession>
<dbReference type="Proteomes" id="UP000614601">
    <property type="component" value="Unassembled WGS sequence"/>
</dbReference>
<proteinExistence type="predicted"/>
<evidence type="ECO:0000313" key="4">
    <source>
        <dbReference type="Proteomes" id="UP000614601"/>
    </source>
</evidence>
<evidence type="ECO:0000259" key="2">
    <source>
        <dbReference type="Pfam" id="PF04155"/>
    </source>
</evidence>
<protein>
    <recommendedName>
        <fullName evidence="2">Ground-like domain-containing protein</fullName>
    </recommendedName>
</protein>
<reference evidence="3" key="1">
    <citation type="submission" date="2020-09" db="EMBL/GenBank/DDBJ databases">
        <authorList>
            <person name="Kikuchi T."/>
        </authorList>
    </citation>
    <scope>NUCLEOTIDE SEQUENCE</scope>
    <source>
        <strain evidence="3">SH1</strain>
    </source>
</reference>
<feature type="region of interest" description="Disordered" evidence="1">
    <location>
        <begin position="73"/>
        <end position="111"/>
    </location>
</feature>
<gene>
    <name evidence="3" type="ORF">BOKJ2_LOCUS13543</name>
</gene>
<dbReference type="InterPro" id="IPR007284">
    <property type="entry name" value="Ground-like_dom"/>
</dbReference>
<organism evidence="3 4">
    <name type="scientific">Bursaphelenchus okinawaensis</name>
    <dbReference type="NCBI Taxonomy" id="465554"/>
    <lineage>
        <taxon>Eukaryota</taxon>
        <taxon>Metazoa</taxon>
        <taxon>Ecdysozoa</taxon>
        <taxon>Nematoda</taxon>
        <taxon>Chromadorea</taxon>
        <taxon>Rhabditida</taxon>
        <taxon>Tylenchina</taxon>
        <taxon>Tylenchomorpha</taxon>
        <taxon>Aphelenchoidea</taxon>
        <taxon>Aphelenchoididae</taxon>
        <taxon>Bursaphelenchus</taxon>
    </lineage>
</organism>
<evidence type="ECO:0000256" key="1">
    <source>
        <dbReference type="SAM" id="MobiDB-lite"/>
    </source>
</evidence>